<proteinExistence type="predicted"/>
<gene>
    <name evidence="1" type="ORF">HPB49_016618</name>
</gene>
<organism evidence="1 2">
    <name type="scientific">Dermacentor silvarum</name>
    <name type="common">Tick</name>
    <dbReference type="NCBI Taxonomy" id="543639"/>
    <lineage>
        <taxon>Eukaryota</taxon>
        <taxon>Metazoa</taxon>
        <taxon>Ecdysozoa</taxon>
        <taxon>Arthropoda</taxon>
        <taxon>Chelicerata</taxon>
        <taxon>Arachnida</taxon>
        <taxon>Acari</taxon>
        <taxon>Parasitiformes</taxon>
        <taxon>Ixodida</taxon>
        <taxon>Ixodoidea</taxon>
        <taxon>Ixodidae</taxon>
        <taxon>Rhipicephalinae</taxon>
        <taxon>Dermacentor</taxon>
    </lineage>
</organism>
<sequence length="658" mass="71527">MMESHNLVEDQGQGVPTEHLRDDASGKHRQPIKLHGCHSRGEDVVKKSRSEFEGGFTGHQWLLGNATTAPSSSRCPTIGDSIKSGGIKHKSIIGILKMFIAWNAVTIFLCWIAACIQVYYRYSAELRDAGDSTNGTVRGPSVFAVNDAHKPHEQALVLVCFYLSYLSKLEEEAEATPVLSPDLSTNSVLDPRNPWRWFQFKRRPASRPRSHHAPSDGRQSRRSGAESRSLLGWFTPNTRRSIATSNEPTPGPGRQRASGRAKSRSLGSTCGASSVASGGVQPAALYDPAELCAPTGHEDPHVQTGCAMHMVPNLGRVSYIWHQSSSNAEIPAASSSRSQRFPSSVSFEAMQIAELGVGSGRRHMKHFEDTASYDPRRLVLPPEPMVADEGHDLEWPAERQPEQCDSNIFERKILLREHVFIAVAQKVSPIEISAGKPTRGVLFNSSRPLFLPPDGLDQTGGSDEQTVMATSGKRTVKSKMMSLLGGWHERVPQDSTSSRTTPSDQPSPCLLSVPSERPVVLEPRRVNFDVAIADAATLPRSDGTNEAANVAELQGRSSPAQEACGRDRTTNGANELQPNDPGGAAASASAAATSMETSSLEAEKRAIVSDSQPIMGRRETQPFVRPQASTMWTVRRSGAFLFSPTRVVTRDSAQQTDQ</sequence>
<reference evidence="1" key="1">
    <citation type="submission" date="2020-05" db="EMBL/GenBank/DDBJ databases">
        <title>Large-scale comparative analyses of tick genomes elucidate their genetic diversity and vector capacities.</title>
        <authorList>
            <person name="Jia N."/>
            <person name="Wang J."/>
            <person name="Shi W."/>
            <person name="Du L."/>
            <person name="Sun Y."/>
            <person name="Zhan W."/>
            <person name="Jiang J."/>
            <person name="Wang Q."/>
            <person name="Zhang B."/>
            <person name="Ji P."/>
            <person name="Sakyi L.B."/>
            <person name="Cui X."/>
            <person name="Yuan T."/>
            <person name="Jiang B."/>
            <person name="Yang W."/>
            <person name="Lam T.T.-Y."/>
            <person name="Chang Q."/>
            <person name="Ding S."/>
            <person name="Wang X."/>
            <person name="Zhu J."/>
            <person name="Ruan X."/>
            <person name="Zhao L."/>
            <person name="Wei J."/>
            <person name="Que T."/>
            <person name="Du C."/>
            <person name="Cheng J."/>
            <person name="Dai P."/>
            <person name="Han X."/>
            <person name="Huang E."/>
            <person name="Gao Y."/>
            <person name="Liu J."/>
            <person name="Shao H."/>
            <person name="Ye R."/>
            <person name="Li L."/>
            <person name="Wei W."/>
            <person name="Wang X."/>
            <person name="Wang C."/>
            <person name="Yang T."/>
            <person name="Huo Q."/>
            <person name="Li W."/>
            <person name="Guo W."/>
            <person name="Chen H."/>
            <person name="Zhou L."/>
            <person name="Ni X."/>
            <person name="Tian J."/>
            <person name="Zhou Y."/>
            <person name="Sheng Y."/>
            <person name="Liu T."/>
            <person name="Pan Y."/>
            <person name="Xia L."/>
            <person name="Li J."/>
            <person name="Zhao F."/>
            <person name="Cao W."/>
        </authorList>
    </citation>
    <scope>NUCLEOTIDE SEQUENCE</scope>
    <source>
        <strain evidence="1">Dsil-2018</strain>
    </source>
</reference>
<protein>
    <submittedName>
        <fullName evidence="1">Uncharacterized protein</fullName>
    </submittedName>
</protein>
<dbReference type="Proteomes" id="UP000821865">
    <property type="component" value="Chromosome 8"/>
</dbReference>
<name>A0ACB8CA67_DERSI</name>
<keyword evidence="2" id="KW-1185">Reference proteome</keyword>
<comment type="caution">
    <text evidence="1">The sequence shown here is derived from an EMBL/GenBank/DDBJ whole genome shotgun (WGS) entry which is preliminary data.</text>
</comment>
<dbReference type="EMBL" id="CM023477">
    <property type="protein sequence ID" value="KAH7937846.1"/>
    <property type="molecule type" value="Genomic_DNA"/>
</dbReference>
<accession>A0ACB8CA67</accession>
<evidence type="ECO:0000313" key="1">
    <source>
        <dbReference type="EMBL" id="KAH7937846.1"/>
    </source>
</evidence>
<evidence type="ECO:0000313" key="2">
    <source>
        <dbReference type="Proteomes" id="UP000821865"/>
    </source>
</evidence>